<dbReference type="InterPro" id="IPR036291">
    <property type="entry name" value="NAD(P)-bd_dom_sf"/>
</dbReference>
<dbReference type="PANTHER" id="PTHR12126">
    <property type="entry name" value="NADH-UBIQUINONE OXIDOREDUCTASE 39 KDA SUBUNIT-RELATED"/>
    <property type="match status" value="1"/>
</dbReference>
<evidence type="ECO:0000256" key="1">
    <source>
        <dbReference type="SAM" id="MobiDB-lite"/>
    </source>
</evidence>
<proteinExistence type="predicted"/>
<dbReference type="RefSeq" id="WP_344029881.1">
    <property type="nucleotide sequence ID" value="NZ_BAAAJK010000055.1"/>
</dbReference>
<sequence>MHVLVVGATGYIGSRLVPRLLGDGHAVRVLARTPAKVQVHAWADAVEVLPGDATDAAALRAACTGVDAVVHLVHAMDGPGYADRDRDAARALADGAAAAGVRRIVYLGGLQPDDDAGTVSGHLSSRREVGDILLDGPVPVAVLRAGIVVGTGSASFEMIRHLTDVAMGGPLVLPLPDRLWNRIQPVAVDDVLHTVAGCLELPAEVDRAFDIGGPDVLTYRALMSGYAAEAGLRRPLPLPVPLSAPRLTARAVAALTPVDRALARPLVESMRHELVCDPADLAALDALVGAPPGGRTPYRTAVRRALDGVGAAGPGRSDPPGTGPAEWASTDAQDVDAPAHAVWSVIETLGGEHGWYTVPGVATVTGFLDVLAGGRLPRRHSDGPPRLLAGEPLDRWVIESVEPGERLVLRAAAPLPGVARLELRVRATGRLTSRYEQTVRFTPRGLAGRLAWLAAYPGQRFVFAVMAQTLIGVAHTRYQQQLRSPSRR</sequence>
<dbReference type="InterPro" id="IPR021295">
    <property type="entry name" value="DUF2867"/>
</dbReference>
<evidence type="ECO:0000259" key="2">
    <source>
        <dbReference type="Pfam" id="PF13460"/>
    </source>
</evidence>
<dbReference type="SUPFAM" id="SSF55961">
    <property type="entry name" value="Bet v1-like"/>
    <property type="match status" value="1"/>
</dbReference>
<protein>
    <submittedName>
        <fullName evidence="3">SDR family oxidoreductase</fullName>
    </submittedName>
</protein>
<organism evidence="3 4">
    <name type="scientific">Pseudonocardia kongjuensis</name>
    <dbReference type="NCBI Taxonomy" id="102227"/>
    <lineage>
        <taxon>Bacteria</taxon>
        <taxon>Bacillati</taxon>
        <taxon>Actinomycetota</taxon>
        <taxon>Actinomycetes</taxon>
        <taxon>Pseudonocardiales</taxon>
        <taxon>Pseudonocardiaceae</taxon>
        <taxon>Pseudonocardia</taxon>
    </lineage>
</organism>
<dbReference type="Pfam" id="PF13460">
    <property type="entry name" value="NAD_binding_10"/>
    <property type="match status" value="1"/>
</dbReference>
<dbReference type="InterPro" id="IPR016040">
    <property type="entry name" value="NAD(P)-bd_dom"/>
</dbReference>
<dbReference type="PANTHER" id="PTHR12126:SF11">
    <property type="entry name" value="NADH DEHYDROGENASE [UBIQUINONE] 1 ALPHA SUBCOMPLEX SUBUNIT 9, MITOCHONDRIAL"/>
    <property type="match status" value="1"/>
</dbReference>
<comment type="caution">
    <text evidence="3">The sequence shown here is derived from an EMBL/GenBank/DDBJ whole genome shotgun (WGS) entry which is preliminary data.</text>
</comment>
<dbReference type="InterPro" id="IPR051207">
    <property type="entry name" value="ComplexI_NDUFA9_subunit"/>
</dbReference>
<dbReference type="SUPFAM" id="SSF51735">
    <property type="entry name" value="NAD(P)-binding Rossmann-fold domains"/>
    <property type="match status" value="1"/>
</dbReference>
<evidence type="ECO:0000313" key="4">
    <source>
        <dbReference type="Proteomes" id="UP001501414"/>
    </source>
</evidence>
<feature type="domain" description="NAD(P)-binding" evidence="2">
    <location>
        <begin position="7"/>
        <end position="117"/>
    </location>
</feature>
<gene>
    <name evidence="3" type="ORF">GCM10009613_62820</name>
</gene>
<reference evidence="3 4" key="1">
    <citation type="journal article" date="2019" name="Int. J. Syst. Evol. Microbiol.">
        <title>The Global Catalogue of Microorganisms (GCM) 10K type strain sequencing project: providing services to taxonomists for standard genome sequencing and annotation.</title>
        <authorList>
            <consortium name="The Broad Institute Genomics Platform"/>
            <consortium name="The Broad Institute Genome Sequencing Center for Infectious Disease"/>
            <person name="Wu L."/>
            <person name="Ma J."/>
        </authorList>
    </citation>
    <scope>NUCLEOTIDE SEQUENCE [LARGE SCALE GENOMIC DNA]</scope>
    <source>
        <strain evidence="3 4">JCM 11896</strain>
    </source>
</reference>
<evidence type="ECO:0000313" key="3">
    <source>
        <dbReference type="EMBL" id="GAA1402607.1"/>
    </source>
</evidence>
<keyword evidence="4" id="KW-1185">Reference proteome</keyword>
<feature type="region of interest" description="Disordered" evidence="1">
    <location>
        <begin position="309"/>
        <end position="329"/>
    </location>
</feature>
<dbReference type="Proteomes" id="UP001501414">
    <property type="component" value="Unassembled WGS sequence"/>
</dbReference>
<dbReference type="Gene3D" id="3.40.50.720">
    <property type="entry name" value="NAD(P)-binding Rossmann-like Domain"/>
    <property type="match status" value="1"/>
</dbReference>
<dbReference type="Pfam" id="PF11066">
    <property type="entry name" value="DUF2867"/>
    <property type="match status" value="1"/>
</dbReference>
<accession>A0ABN1YAQ1</accession>
<dbReference type="EMBL" id="BAAAJK010000055">
    <property type="protein sequence ID" value="GAA1402607.1"/>
    <property type="molecule type" value="Genomic_DNA"/>
</dbReference>
<name>A0ABN1YAQ1_9PSEU</name>